<protein>
    <submittedName>
        <fullName evidence="2">Uncharacterized protein</fullName>
    </submittedName>
</protein>
<organism evidence="2 3">
    <name type="scientific">Candidatus Aquarickettsia rohweri</name>
    <dbReference type="NCBI Taxonomy" id="2602574"/>
    <lineage>
        <taxon>Bacteria</taxon>
        <taxon>Pseudomonadati</taxon>
        <taxon>Pseudomonadota</taxon>
        <taxon>Alphaproteobacteria</taxon>
        <taxon>Rickettsiales</taxon>
        <taxon>Candidatus Midichloriaceae</taxon>
        <taxon>Candidatus Aquarickettsia</taxon>
    </lineage>
</organism>
<proteinExistence type="predicted"/>
<name>A0A429XJJ3_9RICK</name>
<accession>A0A429XJJ3</accession>
<evidence type="ECO:0000313" key="3">
    <source>
        <dbReference type="Proteomes" id="UP000279470"/>
    </source>
</evidence>
<sequence length="112" mass="12842">MQQTAKFMDDKIRLALNDLHDVVINKIEEIKRLEKKITELSIKNAQLQDEIANLENSAIKNKQNSKDIQNQNLISKLGKNLSLEEKLINEDVSEDIDISINQLKSIISKKTN</sequence>
<dbReference type="AlphaFoldDB" id="A0A429XJJ3"/>
<dbReference type="Proteomes" id="UP000279470">
    <property type="component" value="Unassembled WGS sequence"/>
</dbReference>
<gene>
    <name evidence="2" type="ORF">EIC27_03780</name>
</gene>
<keyword evidence="1" id="KW-0175">Coiled coil</keyword>
<feature type="coiled-coil region" evidence="1">
    <location>
        <begin position="16"/>
        <end position="71"/>
    </location>
</feature>
<dbReference type="EMBL" id="RXFM01000045">
    <property type="protein sequence ID" value="RST66221.1"/>
    <property type="molecule type" value="Genomic_DNA"/>
</dbReference>
<evidence type="ECO:0000313" key="2">
    <source>
        <dbReference type="EMBL" id="RST66221.1"/>
    </source>
</evidence>
<evidence type="ECO:0000256" key="1">
    <source>
        <dbReference type="SAM" id="Coils"/>
    </source>
</evidence>
<dbReference type="RefSeq" id="WP_126044807.1">
    <property type="nucleotide sequence ID" value="NZ_RXFM01000045.1"/>
</dbReference>
<keyword evidence="3" id="KW-1185">Reference proteome</keyword>
<comment type="caution">
    <text evidence="2">The sequence shown here is derived from an EMBL/GenBank/DDBJ whole genome shotgun (WGS) entry which is preliminary data.</text>
</comment>
<reference evidence="3" key="1">
    <citation type="submission" date="2018-11" db="EMBL/GenBank/DDBJ databases">
        <title>Phylogenetic, genomic, and biogeographic characterization of a novel and ubiquitous marine invertebrate-associated Rickettsiales parasite, Candidatus Marinoinvertebrata rohwerii, gen. nov., sp. nov.</title>
        <authorList>
            <person name="Klinges J.G."/>
            <person name="Rosales S.M."/>
            <person name="Mcminds R."/>
            <person name="Shaver E.C."/>
            <person name="Shantz A."/>
            <person name="Peters E.C."/>
            <person name="Burkepile D.E."/>
            <person name="Silliman B.R."/>
            <person name="Vega Thurber R.L."/>
        </authorList>
    </citation>
    <scope>NUCLEOTIDE SEQUENCE [LARGE SCALE GENOMIC DNA]</scope>
    <source>
        <strain evidence="3">a_cerv_44</strain>
    </source>
</reference>